<evidence type="ECO:0000256" key="1">
    <source>
        <dbReference type="ARBA" id="ARBA00004496"/>
    </source>
</evidence>
<dbReference type="GO" id="GO:0005737">
    <property type="term" value="C:cytoplasm"/>
    <property type="evidence" value="ECO:0007669"/>
    <property type="project" value="UniProtKB-SubCell"/>
</dbReference>
<dbReference type="Gene3D" id="3.40.50.300">
    <property type="entry name" value="P-loop containing nucleotide triphosphate hydrolases"/>
    <property type="match status" value="1"/>
</dbReference>
<dbReference type="InterPro" id="IPR027417">
    <property type="entry name" value="P-loop_NTPase"/>
</dbReference>
<evidence type="ECO:0008006" key="7">
    <source>
        <dbReference type="Google" id="ProtNLM"/>
    </source>
</evidence>
<dbReference type="VEuPathDB" id="VectorBase:LOC119169581"/>
<dbReference type="Proteomes" id="UP000821866">
    <property type="component" value="Unassembled WGS sequence"/>
</dbReference>
<dbReference type="Pfam" id="PF21635">
    <property type="entry name" value="Mov-10_helical"/>
    <property type="match status" value="1"/>
</dbReference>
<organism evidence="5 6">
    <name type="scientific">Rhipicephalus microplus</name>
    <name type="common">Cattle tick</name>
    <name type="synonym">Boophilus microplus</name>
    <dbReference type="NCBI Taxonomy" id="6941"/>
    <lineage>
        <taxon>Eukaryota</taxon>
        <taxon>Metazoa</taxon>
        <taxon>Ecdysozoa</taxon>
        <taxon>Arthropoda</taxon>
        <taxon>Chelicerata</taxon>
        <taxon>Arachnida</taxon>
        <taxon>Acari</taxon>
        <taxon>Parasitiformes</taxon>
        <taxon>Ixodida</taxon>
        <taxon>Ixodoidea</taxon>
        <taxon>Ixodidae</taxon>
        <taxon>Rhipicephalinae</taxon>
        <taxon>Rhipicephalus</taxon>
        <taxon>Boophilus</taxon>
    </lineage>
</organism>
<evidence type="ECO:0000313" key="6">
    <source>
        <dbReference type="Proteomes" id="UP000821866"/>
    </source>
</evidence>
<dbReference type="PANTHER" id="PTHR45418:SF1">
    <property type="entry name" value="CANCER_TESTIS ANTIGEN 55"/>
    <property type="match status" value="1"/>
</dbReference>
<dbReference type="EMBL" id="JABSTU010000007">
    <property type="protein sequence ID" value="KAH8024936.1"/>
    <property type="molecule type" value="Genomic_DNA"/>
</dbReference>
<evidence type="ECO:0000313" key="5">
    <source>
        <dbReference type="EMBL" id="KAH8024936.1"/>
    </source>
</evidence>
<protein>
    <recommendedName>
        <fullName evidence="7">RNA helicase</fullName>
    </recommendedName>
</protein>
<dbReference type="AlphaFoldDB" id="A0A9J6DSS8"/>
<comment type="subcellular location">
    <subcellularLocation>
        <location evidence="1">Cytoplasm</location>
    </subcellularLocation>
</comment>
<sequence>MFTLLGKVISAAFDNFFIPHEEPKCELEDDDVSSDEDTADCTENQEPKYGQVTHLNTIRQYGIINEEHFFRLSLVSGEHVIVSTRVLFRLDASGRQAVQVSVLPEASPSSIVAKVTKLENRSLHLLDSATPVQLSAGYEPDFEVRSGDWVRLHFDEKTSSARVVEALRLKDVVGKVTRVTSTGGIIEQQIAFSTDQWPTEAPRLQVGSQVAVHAIESDQGNLSWRALSLEVLDKKAASAAPSSPASQNGIIASKVNKTDRPHLLVACKVNSAAKHVALAKTFQPHLIGSGDKYHLNLICKSSELGTNNARIELEFEEGFFVQCVTTVRVVDPLEARLAPSSSNASSVKKVETPLCPENYVDKLQLLLHLEEVQLSRDLEERVLCPAPLQVNGCEARLNLSSWLEEGQFPPRVGDRVLLQPANDPNTQLNFEGFVHQVMTDEAILRMSPAFHEQMEKNPNQSWELRFQLNRTPLRRSHLAVRISRPLIRSMLFPKTELRTAVLRWPLTLVNEQLNELQREAVHRIMSASRCSLPYIVWGPPGTGKTVTLVEAILQASCKSIFFLFV</sequence>
<dbReference type="InterPro" id="IPR049079">
    <property type="entry name" value="Mov-10_helical"/>
</dbReference>
<keyword evidence="6" id="KW-1185">Reference proteome</keyword>
<name>A0A9J6DSS8_RHIMP</name>
<reference evidence="5" key="1">
    <citation type="journal article" date="2020" name="Cell">
        <title>Large-Scale Comparative Analyses of Tick Genomes Elucidate Their Genetic Diversity and Vector Capacities.</title>
        <authorList>
            <consortium name="Tick Genome and Microbiome Consortium (TIGMIC)"/>
            <person name="Jia N."/>
            <person name="Wang J."/>
            <person name="Shi W."/>
            <person name="Du L."/>
            <person name="Sun Y."/>
            <person name="Zhan W."/>
            <person name="Jiang J.F."/>
            <person name="Wang Q."/>
            <person name="Zhang B."/>
            <person name="Ji P."/>
            <person name="Bell-Sakyi L."/>
            <person name="Cui X.M."/>
            <person name="Yuan T.T."/>
            <person name="Jiang B.G."/>
            <person name="Yang W.F."/>
            <person name="Lam T.T."/>
            <person name="Chang Q.C."/>
            <person name="Ding S.J."/>
            <person name="Wang X.J."/>
            <person name="Zhu J.G."/>
            <person name="Ruan X.D."/>
            <person name="Zhao L."/>
            <person name="Wei J.T."/>
            <person name="Ye R.Z."/>
            <person name="Que T.C."/>
            <person name="Du C.H."/>
            <person name="Zhou Y.H."/>
            <person name="Cheng J.X."/>
            <person name="Dai P.F."/>
            <person name="Guo W.B."/>
            <person name="Han X.H."/>
            <person name="Huang E.J."/>
            <person name="Li L.F."/>
            <person name="Wei W."/>
            <person name="Gao Y.C."/>
            <person name="Liu J.Z."/>
            <person name="Shao H.Z."/>
            <person name="Wang X."/>
            <person name="Wang C.C."/>
            <person name="Yang T.C."/>
            <person name="Huo Q.B."/>
            <person name="Li W."/>
            <person name="Chen H.Y."/>
            <person name="Chen S.E."/>
            <person name="Zhou L.G."/>
            <person name="Ni X.B."/>
            <person name="Tian J.H."/>
            <person name="Sheng Y."/>
            <person name="Liu T."/>
            <person name="Pan Y.S."/>
            <person name="Xia L.Y."/>
            <person name="Li J."/>
            <person name="Zhao F."/>
            <person name="Cao W.C."/>
        </authorList>
    </citation>
    <scope>NUCLEOTIDE SEQUENCE</scope>
    <source>
        <strain evidence="5">Rmic-2018</strain>
    </source>
</reference>
<evidence type="ECO:0000256" key="2">
    <source>
        <dbReference type="ARBA" id="ARBA00022490"/>
    </source>
</evidence>
<proteinExistence type="predicted"/>
<dbReference type="PANTHER" id="PTHR45418">
    <property type="entry name" value="CANCER/TESTIS ANTIGEN 55"/>
    <property type="match status" value="1"/>
</dbReference>
<accession>A0A9J6DSS8</accession>
<dbReference type="GO" id="GO:0004386">
    <property type="term" value="F:helicase activity"/>
    <property type="evidence" value="ECO:0007669"/>
    <property type="project" value="InterPro"/>
</dbReference>
<evidence type="ECO:0000259" key="4">
    <source>
        <dbReference type="Pfam" id="PF21635"/>
    </source>
</evidence>
<dbReference type="SUPFAM" id="SSF52540">
    <property type="entry name" value="P-loop containing nucleoside triphosphate hydrolases"/>
    <property type="match status" value="1"/>
</dbReference>
<reference evidence="5" key="2">
    <citation type="submission" date="2021-09" db="EMBL/GenBank/DDBJ databases">
        <authorList>
            <person name="Jia N."/>
            <person name="Wang J."/>
            <person name="Shi W."/>
            <person name="Du L."/>
            <person name="Sun Y."/>
            <person name="Zhan W."/>
            <person name="Jiang J."/>
            <person name="Wang Q."/>
            <person name="Zhang B."/>
            <person name="Ji P."/>
            <person name="Sakyi L.B."/>
            <person name="Cui X."/>
            <person name="Yuan T."/>
            <person name="Jiang B."/>
            <person name="Yang W."/>
            <person name="Lam T.T.-Y."/>
            <person name="Chang Q."/>
            <person name="Ding S."/>
            <person name="Wang X."/>
            <person name="Zhu J."/>
            <person name="Ruan X."/>
            <person name="Zhao L."/>
            <person name="Wei J."/>
            <person name="Que T."/>
            <person name="Du C."/>
            <person name="Cheng J."/>
            <person name="Dai P."/>
            <person name="Han X."/>
            <person name="Huang E."/>
            <person name="Gao Y."/>
            <person name="Liu J."/>
            <person name="Shao H."/>
            <person name="Ye R."/>
            <person name="Li L."/>
            <person name="Wei W."/>
            <person name="Wang X."/>
            <person name="Wang C."/>
            <person name="Huo Q."/>
            <person name="Li W."/>
            <person name="Guo W."/>
            <person name="Chen H."/>
            <person name="Chen S."/>
            <person name="Zhou L."/>
            <person name="Zhou L."/>
            <person name="Ni X."/>
            <person name="Tian J."/>
            <person name="Zhou Y."/>
            <person name="Sheng Y."/>
            <person name="Liu T."/>
            <person name="Pan Y."/>
            <person name="Xia L."/>
            <person name="Li J."/>
            <person name="Zhao F."/>
            <person name="Cao W."/>
        </authorList>
    </citation>
    <scope>NUCLEOTIDE SEQUENCE</scope>
    <source>
        <strain evidence="5">Rmic-2018</strain>
        <tissue evidence="5">Larvae</tissue>
    </source>
</reference>
<dbReference type="Gene3D" id="2.40.30.270">
    <property type="match status" value="1"/>
</dbReference>
<evidence type="ECO:0000259" key="3">
    <source>
        <dbReference type="Pfam" id="PF13086"/>
    </source>
</evidence>
<gene>
    <name evidence="5" type="ORF">HPB51_002350</name>
</gene>
<dbReference type="InterPro" id="IPR041677">
    <property type="entry name" value="DNA2/NAM7_AAA_11"/>
</dbReference>
<comment type="caution">
    <text evidence="5">The sequence shown here is derived from an EMBL/GenBank/DDBJ whole genome shotgun (WGS) entry which is preliminary data.</text>
</comment>
<keyword evidence="2" id="KW-0963">Cytoplasm</keyword>
<dbReference type="Pfam" id="PF13086">
    <property type="entry name" value="AAA_11"/>
    <property type="match status" value="1"/>
</dbReference>
<feature type="domain" description="DNA2/NAM7 helicase helicase" evidence="3">
    <location>
        <begin position="512"/>
        <end position="555"/>
    </location>
</feature>
<feature type="domain" description="Helicase MOV-10 helical" evidence="4">
    <location>
        <begin position="340"/>
        <end position="378"/>
    </location>
</feature>